<dbReference type="InterPro" id="IPR001267">
    <property type="entry name" value="Thymidine_kinase"/>
</dbReference>
<proteinExistence type="inferred from homology"/>
<keyword evidence="9 11" id="KW-0067">ATP-binding</keyword>
<dbReference type="GO" id="GO:0042802">
    <property type="term" value="F:identical protein binding"/>
    <property type="evidence" value="ECO:0007669"/>
    <property type="project" value="UniProtKB-ARBA"/>
</dbReference>
<evidence type="ECO:0000313" key="14">
    <source>
        <dbReference type="EMBL" id="CCC51030.1"/>
    </source>
</evidence>
<keyword evidence="6 11" id="KW-0547">Nucleotide-binding</keyword>
<dbReference type="EC" id="2.7.1.21" evidence="2 11"/>
<evidence type="ECO:0000256" key="2">
    <source>
        <dbReference type="ARBA" id="ARBA00012118"/>
    </source>
</evidence>
<dbReference type="PANTHER" id="PTHR11441:SF0">
    <property type="entry name" value="THYMIDINE KINASE, CYTOSOLIC"/>
    <property type="match status" value="1"/>
</dbReference>
<comment type="similarity">
    <text evidence="1 12">Belongs to the thymidine kinase family.</text>
</comment>
<keyword evidence="4 11" id="KW-0808">Transferase</keyword>
<keyword evidence="3 11" id="KW-0237">DNA synthesis</keyword>
<dbReference type="GO" id="GO:0004797">
    <property type="term" value="F:thymidine kinase activity"/>
    <property type="evidence" value="ECO:0007669"/>
    <property type="project" value="UniProtKB-EC"/>
</dbReference>
<dbReference type="AlphaFoldDB" id="G0U582"/>
<dbReference type="GO" id="GO:0046872">
    <property type="term" value="F:metal ion binding"/>
    <property type="evidence" value="ECO:0007669"/>
    <property type="project" value="UniProtKB-KW"/>
</dbReference>
<evidence type="ECO:0000256" key="11">
    <source>
        <dbReference type="RuleBase" id="RU000544"/>
    </source>
</evidence>
<protein>
    <recommendedName>
        <fullName evidence="2 11">Thymidine kinase</fullName>
        <ecNumber evidence="2 11">2.7.1.21</ecNumber>
    </recommendedName>
</protein>
<evidence type="ECO:0000256" key="1">
    <source>
        <dbReference type="ARBA" id="ARBA00007587"/>
    </source>
</evidence>
<keyword evidence="8" id="KW-0862">Zinc</keyword>
<evidence type="ECO:0000256" key="6">
    <source>
        <dbReference type="ARBA" id="ARBA00022741"/>
    </source>
</evidence>
<evidence type="ECO:0000256" key="7">
    <source>
        <dbReference type="ARBA" id="ARBA00022777"/>
    </source>
</evidence>
<name>G0U582_TRYVY</name>
<dbReference type="VEuPathDB" id="TriTrypDB:TvY486_1000840"/>
<accession>G0U582</accession>
<dbReference type="SUPFAM" id="SSF52540">
    <property type="entry name" value="P-loop containing nucleoside triphosphate hydrolases"/>
    <property type="match status" value="1"/>
</dbReference>
<evidence type="ECO:0000256" key="10">
    <source>
        <dbReference type="ARBA" id="ARBA00048254"/>
    </source>
</evidence>
<evidence type="ECO:0000256" key="9">
    <source>
        <dbReference type="ARBA" id="ARBA00022840"/>
    </source>
</evidence>
<dbReference type="SUPFAM" id="SSF57716">
    <property type="entry name" value="Glucocorticoid receptor-like (DNA-binding domain)"/>
    <property type="match status" value="1"/>
</dbReference>
<evidence type="ECO:0000256" key="4">
    <source>
        <dbReference type="ARBA" id="ARBA00022679"/>
    </source>
</evidence>
<dbReference type="Gene3D" id="3.40.50.300">
    <property type="entry name" value="P-loop containing nucleotide triphosphate hydrolases"/>
    <property type="match status" value="1"/>
</dbReference>
<dbReference type="Gene3D" id="3.30.60.20">
    <property type="match status" value="1"/>
</dbReference>
<sequence>MQMASTSSPVCASINLEDNSSRHGNYGCVPKDPCGELQLIIGPMYAGKTTELMKRVTREIYAHHKCYIVKHSKDTRYCTQSLCTHNMAKLVATISVTKLSDIGDVWKEYDVVAVDEGQFFSDVLEFSKKVADAGKKVIVSALDSDYLREPFRDICLLVGLADSVTKLTAVCTVCSHDASFTHRVVDNQERELVGSVGMYIAVCRRCYIEKRRKKELQHKAMTYNDHIPAASATQEVSDESLPILSTGVSPEAEAAEISEQEPATKKRVREWA</sequence>
<dbReference type="PANTHER" id="PTHR11441">
    <property type="entry name" value="THYMIDINE KINASE"/>
    <property type="match status" value="1"/>
</dbReference>
<dbReference type="GO" id="GO:0071897">
    <property type="term" value="P:DNA biosynthetic process"/>
    <property type="evidence" value="ECO:0007669"/>
    <property type="project" value="UniProtKB-KW"/>
</dbReference>
<dbReference type="GO" id="GO:0005524">
    <property type="term" value="F:ATP binding"/>
    <property type="evidence" value="ECO:0007669"/>
    <property type="project" value="UniProtKB-KW"/>
</dbReference>
<evidence type="ECO:0000256" key="13">
    <source>
        <dbReference type="SAM" id="MobiDB-lite"/>
    </source>
</evidence>
<dbReference type="Pfam" id="PF00265">
    <property type="entry name" value="TK"/>
    <property type="match status" value="1"/>
</dbReference>
<organism evidence="14">
    <name type="scientific">Trypanosoma vivax (strain Y486)</name>
    <dbReference type="NCBI Taxonomy" id="1055687"/>
    <lineage>
        <taxon>Eukaryota</taxon>
        <taxon>Discoba</taxon>
        <taxon>Euglenozoa</taxon>
        <taxon>Kinetoplastea</taxon>
        <taxon>Metakinetoplastina</taxon>
        <taxon>Trypanosomatida</taxon>
        <taxon>Trypanosomatidae</taxon>
        <taxon>Trypanosoma</taxon>
        <taxon>Duttonella</taxon>
    </lineage>
</organism>
<keyword evidence="7 11" id="KW-0418">Kinase</keyword>
<dbReference type="InterPro" id="IPR027417">
    <property type="entry name" value="P-loop_NTPase"/>
</dbReference>
<dbReference type="OMA" id="IPVYSND"/>
<feature type="region of interest" description="Disordered" evidence="13">
    <location>
        <begin position="231"/>
        <end position="272"/>
    </location>
</feature>
<evidence type="ECO:0000256" key="5">
    <source>
        <dbReference type="ARBA" id="ARBA00022723"/>
    </source>
</evidence>
<gene>
    <name evidence="14" type="ORF">TVY486_1000840</name>
</gene>
<evidence type="ECO:0000256" key="3">
    <source>
        <dbReference type="ARBA" id="ARBA00022634"/>
    </source>
</evidence>
<dbReference type="EMBL" id="HE573026">
    <property type="protein sequence ID" value="CCC51030.1"/>
    <property type="molecule type" value="Genomic_DNA"/>
</dbReference>
<evidence type="ECO:0000256" key="8">
    <source>
        <dbReference type="ARBA" id="ARBA00022833"/>
    </source>
</evidence>
<evidence type="ECO:0000256" key="12">
    <source>
        <dbReference type="RuleBase" id="RU004165"/>
    </source>
</evidence>
<keyword evidence="5" id="KW-0479">Metal-binding</keyword>
<dbReference type="GO" id="GO:0046104">
    <property type="term" value="P:thymidine metabolic process"/>
    <property type="evidence" value="ECO:0007669"/>
    <property type="project" value="TreeGrafter"/>
</dbReference>
<reference evidence="14" key="1">
    <citation type="journal article" date="2012" name="Proc. Natl. Acad. Sci. U.S.A.">
        <title>Antigenic diversity is generated by distinct evolutionary mechanisms in African trypanosome species.</title>
        <authorList>
            <person name="Jackson A.P."/>
            <person name="Berry A."/>
            <person name="Aslett M."/>
            <person name="Allison H.C."/>
            <person name="Burton P."/>
            <person name="Vavrova-Anderson J."/>
            <person name="Brown R."/>
            <person name="Browne H."/>
            <person name="Corton N."/>
            <person name="Hauser H."/>
            <person name="Gamble J."/>
            <person name="Gilderthorp R."/>
            <person name="Marcello L."/>
            <person name="McQuillan J."/>
            <person name="Otto T.D."/>
            <person name="Quail M.A."/>
            <person name="Sanders M.J."/>
            <person name="van Tonder A."/>
            <person name="Ginger M.L."/>
            <person name="Field M.C."/>
            <person name="Barry J.D."/>
            <person name="Hertz-Fowler C."/>
            <person name="Berriman M."/>
        </authorList>
    </citation>
    <scope>NUCLEOTIDE SEQUENCE</scope>
    <source>
        <strain evidence="14">Y486</strain>
    </source>
</reference>
<dbReference type="FunFam" id="3.40.50.300:FF:001270">
    <property type="entry name" value="Thymidine kinase"/>
    <property type="match status" value="1"/>
</dbReference>
<comment type="catalytic activity">
    <reaction evidence="10 11">
        <text>thymidine + ATP = dTMP + ADP + H(+)</text>
        <dbReference type="Rhea" id="RHEA:19129"/>
        <dbReference type="ChEBI" id="CHEBI:15378"/>
        <dbReference type="ChEBI" id="CHEBI:17748"/>
        <dbReference type="ChEBI" id="CHEBI:30616"/>
        <dbReference type="ChEBI" id="CHEBI:63528"/>
        <dbReference type="ChEBI" id="CHEBI:456216"/>
        <dbReference type="EC" id="2.7.1.21"/>
    </reaction>
</comment>